<evidence type="ECO:0000313" key="1">
    <source>
        <dbReference type="EMBL" id="KAI4354695.1"/>
    </source>
</evidence>
<organism evidence="1 2">
    <name type="scientific">Bauhinia variegata</name>
    <name type="common">Purple orchid tree</name>
    <name type="synonym">Phanera variegata</name>
    <dbReference type="NCBI Taxonomy" id="167791"/>
    <lineage>
        <taxon>Eukaryota</taxon>
        <taxon>Viridiplantae</taxon>
        <taxon>Streptophyta</taxon>
        <taxon>Embryophyta</taxon>
        <taxon>Tracheophyta</taxon>
        <taxon>Spermatophyta</taxon>
        <taxon>Magnoliopsida</taxon>
        <taxon>eudicotyledons</taxon>
        <taxon>Gunneridae</taxon>
        <taxon>Pentapetalae</taxon>
        <taxon>rosids</taxon>
        <taxon>fabids</taxon>
        <taxon>Fabales</taxon>
        <taxon>Fabaceae</taxon>
        <taxon>Cercidoideae</taxon>
        <taxon>Cercideae</taxon>
        <taxon>Bauhiniinae</taxon>
        <taxon>Bauhinia</taxon>
    </lineage>
</organism>
<keyword evidence="2" id="KW-1185">Reference proteome</keyword>
<comment type="caution">
    <text evidence="1">The sequence shown here is derived from an EMBL/GenBank/DDBJ whole genome shotgun (WGS) entry which is preliminary data.</text>
</comment>
<proteinExistence type="predicted"/>
<evidence type="ECO:0000313" key="2">
    <source>
        <dbReference type="Proteomes" id="UP000828941"/>
    </source>
</evidence>
<sequence>MRPLRPSPTISQASSNNVVQPRCISTTIQPSTKPDRLSMSEEDTRQAAKRFQKLIDKSNGFNLSSSLSPSRDEKLGKRWMQYQGLGNWEGMLDPLDDNLRAEILRYGNFVEATYKSFEFDPSSPSYATCRFHKNSLFDRCGLPNSGYKVTKHLRATSGIQLPRWVERAPSWVATQSSYIGYVAVCENKEEIKRLGRRDVVVAFRGTTTCLEWLENLRANLTHLPCSSNFEMGKNGDVPMVESGFLSLYTSGNSDSSKSLQQMVRDEIARVLQTYGDEPISLTITGHSLGAALATLAAYDINQHFNRAPMVTVISFGGPRVGNRKFRQQLEKQGTKVLRIVNSDDLITKVPGFVIDDVADNGSVHVAGLPSWIQKRVEDAQWWTYAEVGKELRLCSRDSPYLTGSNVATCHALDTYLHLVDGFVSSTCPFKATAKRFLGR</sequence>
<dbReference type="EMBL" id="CM039427">
    <property type="protein sequence ID" value="KAI4354695.1"/>
    <property type="molecule type" value="Genomic_DNA"/>
</dbReference>
<dbReference type="Proteomes" id="UP000828941">
    <property type="component" value="Chromosome 2"/>
</dbReference>
<protein>
    <submittedName>
        <fullName evidence="1">Uncharacterized protein</fullName>
    </submittedName>
</protein>
<name>A0ACB9Q727_BAUVA</name>
<gene>
    <name evidence="1" type="ORF">L6164_003542</name>
</gene>
<accession>A0ACB9Q727</accession>
<reference evidence="1 2" key="1">
    <citation type="journal article" date="2022" name="DNA Res.">
        <title>Chromosomal-level genome assembly of the orchid tree Bauhinia variegata (Leguminosae; Cercidoideae) supports the allotetraploid origin hypothesis of Bauhinia.</title>
        <authorList>
            <person name="Zhong Y."/>
            <person name="Chen Y."/>
            <person name="Zheng D."/>
            <person name="Pang J."/>
            <person name="Liu Y."/>
            <person name="Luo S."/>
            <person name="Meng S."/>
            <person name="Qian L."/>
            <person name="Wei D."/>
            <person name="Dai S."/>
            <person name="Zhou R."/>
        </authorList>
    </citation>
    <scope>NUCLEOTIDE SEQUENCE [LARGE SCALE GENOMIC DNA]</scope>
    <source>
        <strain evidence="1">BV-YZ2020</strain>
    </source>
</reference>